<dbReference type="GeneID" id="40310867"/>
<reference evidence="3 4" key="1">
    <citation type="submission" date="2017-09" db="EMBL/GenBank/DDBJ databases">
        <title>Genome sequencing of Besnoitia besnoiti strain Bb-Ger1.</title>
        <authorList>
            <person name="Schares G."/>
            <person name="Venepally P."/>
            <person name="Lorenzi H.A."/>
        </authorList>
    </citation>
    <scope>NUCLEOTIDE SEQUENCE [LARGE SCALE GENOMIC DNA]</scope>
    <source>
        <strain evidence="3 4">Bb-Ger1</strain>
    </source>
</reference>
<feature type="transmembrane region" description="Helical" evidence="2">
    <location>
        <begin position="913"/>
        <end position="933"/>
    </location>
</feature>
<protein>
    <recommendedName>
        <fullName evidence="5">SSD domain-containing protein</fullName>
    </recommendedName>
</protein>
<feature type="region of interest" description="Disordered" evidence="1">
    <location>
        <begin position="1681"/>
        <end position="1818"/>
    </location>
</feature>
<feature type="region of interest" description="Disordered" evidence="1">
    <location>
        <begin position="1522"/>
        <end position="1570"/>
    </location>
</feature>
<feature type="compositionally biased region" description="Polar residues" evidence="1">
    <location>
        <begin position="155"/>
        <end position="164"/>
    </location>
</feature>
<keyword evidence="2" id="KW-0472">Membrane</keyword>
<feature type="region of interest" description="Disordered" evidence="1">
    <location>
        <begin position="1083"/>
        <end position="1154"/>
    </location>
</feature>
<name>A0A2A9MI29_BESBE</name>
<dbReference type="PANTHER" id="PTHR10796">
    <property type="entry name" value="PATCHED-RELATED"/>
    <property type="match status" value="1"/>
</dbReference>
<organism evidence="3 4">
    <name type="scientific">Besnoitia besnoiti</name>
    <name type="common">Apicomplexan protozoan</name>
    <dbReference type="NCBI Taxonomy" id="94643"/>
    <lineage>
        <taxon>Eukaryota</taxon>
        <taxon>Sar</taxon>
        <taxon>Alveolata</taxon>
        <taxon>Apicomplexa</taxon>
        <taxon>Conoidasida</taxon>
        <taxon>Coccidia</taxon>
        <taxon>Eucoccidiorida</taxon>
        <taxon>Eimeriorina</taxon>
        <taxon>Sarcocystidae</taxon>
        <taxon>Besnoitia</taxon>
    </lineage>
</organism>
<evidence type="ECO:0000313" key="3">
    <source>
        <dbReference type="EMBL" id="PFH35052.1"/>
    </source>
</evidence>
<feature type="region of interest" description="Disordered" evidence="1">
    <location>
        <begin position="1582"/>
        <end position="1601"/>
    </location>
</feature>
<feature type="transmembrane region" description="Helical" evidence="2">
    <location>
        <begin position="2125"/>
        <end position="2147"/>
    </location>
</feature>
<feature type="compositionally biased region" description="Basic and acidic residues" evidence="1">
    <location>
        <begin position="1338"/>
        <end position="1359"/>
    </location>
</feature>
<feature type="region of interest" description="Disordered" evidence="1">
    <location>
        <begin position="84"/>
        <end position="114"/>
    </location>
</feature>
<feature type="region of interest" description="Disordered" evidence="1">
    <location>
        <begin position="309"/>
        <end position="495"/>
    </location>
</feature>
<feature type="compositionally biased region" description="Acidic residues" evidence="1">
    <location>
        <begin position="319"/>
        <end position="329"/>
    </location>
</feature>
<dbReference type="OrthoDB" id="6510177at2759"/>
<feature type="region of interest" description="Disordered" evidence="1">
    <location>
        <begin position="1276"/>
        <end position="1315"/>
    </location>
</feature>
<dbReference type="InterPro" id="IPR051697">
    <property type="entry name" value="Patched_domain-protein"/>
</dbReference>
<sequence>MSCVSKINYECAWPSRYLTDRLSRLADRLAFQIVDHPDFFLRRAAFFGFCFLLVTVGALLFSFGLPSFGDQTVASRHPDGPRFASLSPLWDSQPPANLSPKRGPTSPSAASEEAQVQLIQALEVRALAPLPAANQNSGEVPRASPSAIPELVSAPNESPVTGQVNDKETALHSHQVDDEDPPPPPSPLSASNLLFSSFAPLRSPHAASSELSSSSPEDEGSQSRLSRAWGGDRGGGWGGLVATAVGWRDSRVVARARSWLGRAFHVGYAAGPALFLPQRGDARESGDTLKRFFGEANRVTQLLYVNEETGHRQHTEPEAAQEWDAVPDDAGERAKRGGRRPTEPDEFDTLPRRVSRGESGEDESDVGERGGGGGPRAASDRLNAARGGASPEEPSEANCEGAQPTEGRIVTSLPASRPESRPSPSSSVALLGVECPGGVRGAGEPPMRAGAVRDAEKADDASAARAQEVRRRRLSGDDLGSARTGPLPANSPSAHVLPGLFHSSFSIDTDAPAPSPHSFPSVLSPPSSSPCSLAASVSSAPAASNSRRHVRPNQSSGLLAKSVLREVWASQHAFQTAVKAGSKSWHDLCAATPTATRTVGSVCVASGLFGNYEAVVGVPIDSPQAFDTAFDGAQTNNATLLHYGAAYLSTSSYAPLSLLFDPRGHRKARGIGLQEEPTSTETEQERMMQSAEGESLDTETQKTRDRGGPTEASGERVAALTMVADEMLIADRGRTRGMQGKVTTSLDFRLARADALMFTYELDNHKGRSEDLDAWEVAAMEWVQKENHEKAKALTGEVETAWISGMTADRAQSVGRDRPTSQTVEEGGGGSRHAADEPVRLRQQRHVDSSFVPMSDAAAMSSASPSPLSVSRSSSAALNSGLDEPDARWSVHIFNSQIAFRECGLAAARETPLLLYTVFLVSVFLMSAFAALGVRPLRTCVRLTLGALVVTLFSLSVSFCVCHLLLREPVTPLAPLVVHMLLGLVCHNSILTLLQLRRSSARELRKDETRRAEMAQPHYSAWPAFASACVHASRPSLASSVYAGSVRDGANAAQADGDGVSWAGSAGNSPFAFCPVEQIHGSQPHRIFPPAPGHASAHFSGSVSGDSRLPPSDRPFSFDAPGRAPPPRGPWPPRNDNLASLRADGAQGAPPGFSSASISQQAGLYQLSDCGRVPWQQLLLRSDSKLRALRRVISSSFSSLLLMSLTCVAVLSLTSTLDLPAVAYVARATACVAASGFIFHLFFFCPLLVRLEQPSLAFAVDAIVASPVVITVREGSLTGSDPRETGAGASHAAAERAKSDPKAAGAGGSGQARRDGREGVERACVRCRETAAWRRSECHSEATRTQRELHKPFWPRDHGPVSPRSSLSFIDQTCAPPRAVQPQLGGPAFCHGSDFGAHDSEDSLSDSSSCSAQPAWPPADLGCRHLPSAFCGRPLPVDSAPVLPPLISGLQVFLHSPACLDVPCASPFASCPSRAGDSVRGDALDGAATPPLDLHATGYDRVAGPATLPPAFVTRAIVARPSAEVDSEDSLGSSGASDRLVGGDASPGPATGTARTQPSPTRSGDASVELSGEATPAMQALRGDAPSAARQIQQRRGRATPARELASQYAASDNEAEVVSADSDDSFSLAKEDADIAGIRALERHVTEALLPNQDEEIDARATSPGGGPFRVDSLVARASQRGASAHANPSAGGTRPLGASAGVERLSSRESDGGESGADTPSGDERRCGCPGGTEHGGRGRAGRTQAGNDGDAAPLERERVPGGGDAKRRAGASESVMPCTQNRQPGETADAVRRAAEAKGEERGPNRGRRGERQRRRERKGIRVWDFFARRRNRRIVMTLFSLATVTSGLLCRHLSPFFDILPFLRRDAPLLSFFNAVAFFWPAGMPSAAFLVLPSEDQFEYREAKQRQRIITFLEELEALPEIQGSSRSWITDLEAHVNGTASADASGHVPPAIVPECPYLPANTTARRAFPFDSALHFNSRLREWIADGDNTVCALSSLEQNDTEATASEKAPWLKNVVPPLYKSAYIRLSNNDTRIEASCILLTTLYRPDNPLANVETKRKLERMVQEKLSLDGAFIYANWFEEAERDERIFATVCKQLLLVAGGLGLLLAFLISPAGALFVSLLLTTTSLMIASCLVILGASIDVISLLALFMCATFAAEYGTHVVYLFLHTSEARSQAGSRVPRVVWDGERWKRQPRQLAHPATAVKPSRRAAIRVWKCARRAISTLALSAASKFVGIFLLIFARNFAFRAFCFLTGLALFVSAAAAAIVGPMLLYYLEPLFPTFVPSGRQTRSGIVY</sequence>
<feature type="region of interest" description="Disordered" evidence="1">
    <location>
        <begin position="205"/>
        <end position="232"/>
    </location>
</feature>
<keyword evidence="4" id="KW-1185">Reference proteome</keyword>
<feature type="transmembrane region" description="Helical" evidence="2">
    <location>
        <begin position="1873"/>
        <end position="1896"/>
    </location>
</feature>
<feature type="region of interest" description="Disordered" evidence="1">
    <location>
        <begin position="807"/>
        <end position="839"/>
    </location>
</feature>
<feature type="compositionally biased region" description="Polar residues" evidence="1">
    <location>
        <begin position="1553"/>
        <end position="1564"/>
    </location>
</feature>
<evidence type="ECO:0008006" key="5">
    <source>
        <dbReference type="Google" id="ProtNLM"/>
    </source>
</evidence>
<dbReference type="VEuPathDB" id="ToxoDB:BESB_059390"/>
<dbReference type="SUPFAM" id="SSF82866">
    <property type="entry name" value="Multidrug efflux transporter AcrB transmembrane domain"/>
    <property type="match status" value="1"/>
</dbReference>
<feature type="compositionally biased region" description="Pro residues" evidence="1">
    <location>
        <begin position="1123"/>
        <end position="1133"/>
    </location>
</feature>
<keyword evidence="2" id="KW-0812">Transmembrane</keyword>
<gene>
    <name evidence="3" type="ORF">BESB_059390</name>
</gene>
<feature type="compositionally biased region" description="Basic and acidic residues" evidence="1">
    <location>
        <begin position="1792"/>
        <end position="1813"/>
    </location>
</feature>
<feature type="region of interest" description="Disordered" evidence="1">
    <location>
        <begin position="1653"/>
        <end position="1672"/>
    </location>
</feature>
<feature type="transmembrane region" description="Helical" evidence="2">
    <location>
        <begin position="2096"/>
        <end position="2119"/>
    </location>
</feature>
<feature type="transmembrane region" description="Helical" evidence="2">
    <location>
        <begin position="972"/>
        <end position="996"/>
    </location>
</feature>
<feature type="compositionally biased region" description="Basic and acidic residues" evidence="1">
    <location>
        <begin position="330"/>
        <end position="359"/>
    </location>
</feature>
<feature type="compositionally biased region" description="Low complexity" evidence="1">
    <location>
        <begin position="412"/>
        <end position="427"/>
    </location>
</feature>
<dbReference type="KEGG" id="bbes:BESB_059390"/>
<keyword evidence="2" id="KW-1133">Transmembrane helix</keyword>
<accession>A0A2A9MI29</accession>
<feature type="transmembrane region" description="Helical" evidence="2">
    <location>
        <begin position="945"/>
        <end position="966"/>
    </location>
</feature>
<evidence type="ECO:0000313" key="4">
    <source>
        <dbReference type="Proteomes" id="UP000224006"/>
    </source>
</evidence>
<feature type="compositionally biased region" description="Basic and acidic residues" evidence="1">
    <location>
        <begin position="451"/>
        <end position="462"/>
    </location>
</feature>
<feature type="transmembrane region" description="Helical" evidence="2">
    <location>
        <begin position="2258"/>
        <end position="2285"/>
    </location>
</feature>
<dbReference type="EMBL" id="NWUJ01000005">
    <property type="protein sequence ID" value="PFH35052.1"/>
    <property type="molecule type" value="Genomic_DNA"/>
</dbReference>
<dbReference type="RefSeq" id="XP_029219061.1">
    <property type="nucleotide sequence ID" value="XM_029364353.1"/>
</dbReference>
<feature type="transmembrane region" description="Helical" evidence="2">
    <location>
        <begin position="1192"/>
        <end position="1213"/>
    </location>
</feature>
<dbReference type="GO" id="GO:0016020">
    <property type="term" value="C:membrane"/>
    <property type="evidence" value="ECO:0007669"/>
    <property type="project" value="TreeGrafter"/>
</dbReference>
<feature type="compositionally biased region" description="Basic and acidic residues" evidence="1">
    <location>
        <begin position="165"/>
        <end position="176"/>
    </location>
</feature>
<feature type="region of interest" description="Disordered" evidence="1">
    <location>
        <begin position="673"/>
        <end position="714"/>
    </location>
</feature>
<proteinExistence type="predicted"/>
<evidence type="ECO:0000256" key="1">
    <source>
        <dbReference type="SAM" id="MobiDB-lite"/>
    </source>
</evidence>
<comment type="caution">
    <text evidence="3">The sequence shown here is derived from an EMBL/GenBank/DDBJ whole genome shotgun (WGS) entry which is preliminary data.</text>
</comment>
<feature type="compositionally biased region" description="Basic and acidic residues" evidence="1">
    <location>
        <begin position="699"/>
        <end position="708"/>
    </location>
</feature>
<feature type="transmembrane region" description="Helical" evidence="2">
    <location>
        <begin position="2230"/>
        <end position="2251"/>
    </location>
</feature>
<dbReference type="PANTHER" id="PTHR10796:SF92">
    <property type="entry name" value="PATCHED-RELATED, ISOFORM A"/>
    <property type="match status" value="1"/>
</dbReference>
<feature type="region of interest" description="Disordered" evidence="1">
    <location>
        <begin position="133"/>
        <end position="192"/>
    </location>
</feature>
<dbReference type="Gene3D" id="1.20.1640.10">
    <property type="entry name" value="Multidrug efflux transporter AcrB transmembrane domain"/>
    <property type="match status" value="1"/>
</dbReference>
<dbReference type="Proteomes" id="UP000224006">
    <property type="component" value="Chromosome V"/>
</dbReference>
<feature type="transmembrane region" description="Helical" evidence="2">
    <location>
        <begin position="1225"/>
        <end position="1249"/>
    </location>
</feature>
<feature type="compositionally biased region" description="Basic and acidic residues" evidence="1">
    <location>
        <begin position="1756"/>
        <end position="1770"/>
    </location>
</feature>
<feature type="transmembrane region" description="Helical" evidence="2">
    <location>
        <begin position="44"/>
        <end position="65"/>
    </location>
</feature>
<feature type="transmembrane region" description="Helical" evidence="2">
    <location>
        <begin position="1838"/>
        <end position="1861"/>
    </location>
</feature>
<evidence type="ECO:0000256" key="2">
    <source>
        <dbReference type="SAM" id="Phobius"/>
    </source>
</evidence>
<feature type="region of interest" description="Disordered" evidence="1">
    <location>
        <begin position="1338"/>
        <end position="1365"/>
    </location>
</feature>